<reference evidence="1" key="1">
    <citation type="submission" date="2019-02" db="EMBL/GenBank/DDBJ databases">
        <authorList>
            <person name="Gruber-Vodicka R. H."/>
            <person name="Seah K. B. B."/>
        </authorList>
    </citation>
    <scope>NUCLEOTIDE SEQUENCE</scope>
    <source>
        <strain evidence="1">BECK_BY1</strain>
        <strain evidence="3">BECK_BY2</strain>
        <strain evidence="2">BECK_BY3</strain>
    </source>
</reference>
<accession>A0A451A130</accession>
<gene>
    <name evidence="1" type="ORF">BECKTUN1418D_GA0071000_110711</name>
    <name evidence="3" type="ORF">BECKTUN1418E_GA0071001_12096</name>
    <name evidence="2" type="ORF">BECKTUN1418F_GA0071002_12096</name>
</gene>
<dbReference type="EMBL" id="CAADFY010000209">
    <property type="protein sequence ID" value="VFK60275.1"/>
    <property type="molecule type" value="Genomic_DNA"/>
</dbReference>
<dbReference type="EMBL" id="CAADFX010000107">
    <property type="protein sequence ID" value="VFK59736.1"/>
    <property type="molecule type" value="Genomic_DNA"/>
</dbReference>
<dbReference type="AlphaFoldDB" id="A0A451A130"/>
<proteinExistence type="predicted"/>
<name>A0A451A130_9GAMM</name>
<dbReference type="EMBL" id="CAADFV010000209">
    <property type="protein sequence ID" value="VFK69725.1"/>
    <property type="molecule type" value="Genomic_DNA"/>
</dbReference>
<evidence type="ECO:0000313" key="1">
    <source>
        <dbReference type="EMBL" id="VFK59736.1"/>
    </source>
</evidence>
<evidence type="ECO:0000313" key="3">
    <source>
        <dbReference type="EMBL" id="VFK69725.1"/>
    </source>
</evidence>
<evidence type="ECO:0000313" key="2">
    <source>
        <dbReference type="EMBL" id="VFK60275.1"/>
    </source>
</evidence>
<organism evidence="1">
    <name type="scientific">Candidatus Kentrum sp. TUN</name>
    <dbReference type="NCBI Taxonomy" id="2126343"/>
    <lineage>
        <taxon>Bacteria</taxon>
        <taxon>Pseudomonadati</taxon>
        <taxon>Pseudomonadota</taxon>
        <taxon>Gammaproteobacteria</taxon>
        <taxon>Candidatus Kentrum</taxon>
    </lineage>
</organism>
<sequence>MFCYFSVLSFFAKCQVMDGNLTEFLAKLYLESGIGKPKLGFCKG</sequence>
<protein>
    <submittedName>
        <fullName evidence="1">Uncharacterized protein</fullName>
    </submittedName>
</protein>